<comment type="caution">
    <text evidence="7">The sequence shown here is derived from an EMBL/GenBank/DDBJ whole genome shotgun (WGS) entry which is preliminary data.</text>
</comment>
<dbReference type="RefSeq" id="WP_113031771.1">
    <property type="nucleotide sequence ID" value="NZ_QMFB01000008.1"/>
</dbReference>
<organism evidence="7 8">
    <name type="scientific">Paenibacillus contaminans</name>
    <dbReference type="NCBI Taxonomy" id="450362"/>
    <lineage>
        <taxon>Bacteria</taxon>
        <taxon>Bacillati</taxon>
        <taxon>Bacillota</taxon>
        <taxon>Bacilli</taxon>
        <taxon>Bacillales</taxon>
        <taxon>Paenibacillaceae</taxon>
        <taxon>Paenibacillus</taxon>
    </lineage>
</organism>
<dbReference type="InterPro" id="IPR016032">
    <property type="entry name" value="Sig_transdc_resp-reg_C-effctor"/>
</dbReference>
<dbReference type="Proteomes" id="UP000250369">
    <property type="component" value="Unassembled WGS sequence"/>
</dbReference>
<dbReference type="CDD" id="cd17535">
    <property type="entry name" value="REC_NarL-like"/>
    <property type="match status" value="1"/>
</dbReference>
<dbReference type="SUPFAM" id="SSF52172">
    <property type="entry name" value="CheY-like"/>
    <property type="match status" value="1"/>
</dbReference>
<dbReference type="GO" id="GO:0003677">
    <property type="term" value="F:DNA binding"/>
    <property type="evidence" value="ECO:0007669"/>
    <property type="project" value="UniProtKB-KW"/>
</dbReference>
<dbReference type="SMART" id="SM00448">
    <property type="entry name" value="REC"/>
    <property type="match status" value="1"/>
</dbReference>
<evidence type="ECO:0000256" key="2">
    <source>
        <dbReference type="ARBA" id="ARBA00023015"/>
    </source>
</evidence>
<protein>
    <submittedName>
        <fullName evidence="7">DNA-binding response regulator</fullName>
    </submittedName>
</protein>
<keyword evidence="2" id="KW-0805">Transcription regulation</keyword>
<dbReference type="PANTHER" id="PTHR43214:SF43">
    <property type="entry name" value="TWO-COMPONENT RESPONSE REGULATOR"/>
    <property type="match status" value="1"/>
</dbReference>
<evidence type="ECO:0000313" key="8">
    <source>
        <dbReference type="Proteomes" id="UP000250369"/>
    </source>
</evidence>
<dbReference type="Gene3D" id="3.40.50.2300">
    <property type="match status" value="1"/>
</dbReference>
<keyword evidence="3 7" id="KW-0238">DNA-binding</keyword>
<name>A0A329MKP5_9BACL</name>
<dbReference type="SMART" id="SM00421">
    <property type="entry name" value="HTH_LUXR"/>
    <property type="match status" value="1"/>
</dbReference>
<evidence type="ECO:0000256" key="4">
    <source>
        <dbReference type="ARBA" id="ARBA00023163"/>
    </source>
</evidence>
<feature type="domain" description="Response regulatory" evidence="6">
    <location>
        <begin position="8"/>
        <end position="125"/>
    </location>
</feature>
<dbReference type="AlphaFoldDB" id="A0A329MKP5"/>
<dbReference type="EMBL" id="QMFB01000008">
    <property type="protein sequence ID" value="RAV20375.1"/>
    <property type="molecule type" value="Genomic_DNA"/>
</dbReference>
<evidence type="ECO:0000256" key="3">
    <source>
        <dbReference type="ARBA" id="ARBA00023125"/>
    </source>
</evidence>
<dbReference type="InterPro" id="IPR011006">
    <property type="entry name" value="CheY-like_superfamily"/>
</dbReference>
<dbReference type="InterPro" id="IPR000792">
    <property type="entry name" value="Tscrpt_reg_LuxR_C"/>
</dbReference>
<feature type="modified residue" description="4-aspartylphosphate" evidence="5">
    <location>
        <position position="59"/>
    </location>
</feature>
<dbReference type="OrthoDB" id="188043at2"/>
<dbReference type="PANTHER" id="PTHR43214">
    <property type="entry name" value="TWO-COMPONENT RESPONSE REGULATOR"/>
    <property type="match status" value="1"/>
</dbReference>
<reference evidence="7 8" key="1">
    <citation type="journal article" date="2009" name="Int. J. Syst. Evol. Microbiol.">
        <title>Paenibacillus contaminans sp. nov., isolated from a contaminated laboratory plate.</title>
        <authorList>
            <person name="Chou J.H."/>
            <person name="Lee J.H."/>
            <person name="Lin M.C."/>
            <person name="Chang P.S."/>
            <person name="Arun A.B."/>
            <person name="Young C.C."/>
            <person name="Chen W.M."/>
        </authorList>
    </citation>
    <scope>NUCLEOTIDE SEQUENCE [LARGE SCALE GENOMIC DNA]</scope>
    <source>
        <strain evidence="7 8">CKOBP-6</strain>
    </source>
</reference>
<evidence type="ECO:0000259" key="6">
    <source>
        <dbReference type="PROSITE" id="PS50110"/>
    </source>
</evidence>
<evidence type="ECO:0000313" key="7">
    <source>
        <dbReference type="EMBL" id="RAV20375.1"/>
    </source>
</evidence>
<dbReference type="InterPro" id="IPR001789">
    <property type="entry name" value="Sig_transdc_resp-reg_receiver"/>
</dbReference>
<dbReference type="InterPro" id="IPR039420">
    <property type="entry name" value="WalR-like"/>
</dbReference>
<dbReference type="SUPFAM" id="SSF46894">
    <property type="entry name" value="C-terminal effector domain of the bipartite response regulators"/>
    <property type="match status" value="1"/>
</dbReference>
<dbReference type="Pfam" id="PF00196">
    <property type="entry name" value="GerE"/>
    <property type="match status" value="1"/>
</dbReference>
<evidence type="ECO:0000256" key="1">
    <source>
        <dbReference type="ARBA" id="ARBA00022553"/>
    </source>
</evidence>
<accession>A0A329MKP5</accession>
<dbReference type="InterPro" id="IPR058245">
    <property type="entry name" value="NreC/VraR/RcsB-like_REC"/>
</dbReference>
<dbReference type="Pfam" id="PF00072">
    <property type="entry name" value="Response_reg"/>
    <property type="match status" value="1"/>
</dbReference>
<gene>
    <name evidence="7" type="ORF">DQG23_15520</name>
</gene>
<keyword evidence="4" id="KW-0804">Transcription</keyword>
<keyword evidence="1 5" id="KW-0597">Phosphoprotein</keyword>
<keyword evidence="8" id="KW-1185">Reference proteome</keyword>
<proteinExistence type="predicted"/>
<dbReference type="GO" id="GO:0000160">
    <property type="term" value="P:phosphorelay signal transduction system"/>
    <property type="evidence" value="ECO:0007669"/>
    <property type="project" value="InterPro"/>
</dbReference>
<dbReference type="GO" id="GO:0006355">
    <property type="term" value="P:regulation of DNA-templated transcription"/>
    <property type="evidence" value="ECO:0007669"/>
    <property type="project" value="InterPro"/>
</dbReference>
<sequence length="229" mass="26069">MDMKSQIKLVVVDDMEAHRRRLERIIAECPDMKVVASSKSGYEAVLDAAMHQPDIVLMDIEMEDAMAGITAAKQIHEKLPHIKIIVLTVHKDDNIIFAAFQSGIMDYVLKTAPKEEIVEAIRSAYQDRSPIRPMIAQKIRSEFQRVKKTEQSLLYVIQIISELTPSELQVLKLLCENKPRKKIAEERSVEAETIKKQIGSILKKFQMDNIASVVSSVNELNIFEILKKL</sequence>
<dbReference type="PROSITE" id="PS50110">
    <property type="entry name" value="RESPONSE_REGULATORY"/>
    <property type="match status" value="1"/>
</dbReference>
<evidence type="ECO:0000256" key="5">
    <source>
        <dbReference type="PROSITE-ProRule" id="PRU00169"/>
    </source>
</evidence>